<dbReference type="AlphaFoldDB" id="A0A667YVB2"/>
<organism evidence="2 3">
    <name type="scientific">Myripristis murdjan</name>
    <name type="common">pinecone soldierfish</name>
    <dbReference type="NCBI Taxonomy" id="586833"/>
    <lineage>
        <taxon>Eukaryota</taxon>
        <taxon>Metazoa</taxon>
        <taxon>Chordata</taxon>
        <taxon>Craniata</taxon>
        <taxon>Vertebrata</taxon>
        <taxon>Euteleostomi</taxon>
        <taxon>Actinopterygii</taxon>
        <taxon>Neopterygii</taxon>
        <taxon>Teleostei</taxon>
        <taxon>Neoteleostei</taxon>
        <taxon>Acanthomorphata</taxon>
        <taxon>Holocentriformes</taxon>
        <taxon>Holocentridae</taxon>
        <taxon>Myripristis</taxon>
    </lineage>
</organism>
<evidence type="ECO:0000313" key="2">
    <source>
        <dbReference type="Ensembl" id="ENSMMDP00005027754.1"/>
    </source>
</evidence>
<dbReference type="Proteomes" id="UP000472263">
    <property type="component" value="Chromosome 11"/>
</dbReference>
<dbReference type="InterPro" id="IPR016187">
    <property type="entry name" value="CTDL_fold"/>
</dbReference>
<protein>
    <recommendedName>
        <fullName evidence="1">C-type lectin domain-containing protein</fullName>
    </recommendedName>
</protein>
<feature type="domain" description="C-type lectin" evidence="1">
    <location>
        <begin position="1"/>
        <end position="110"/>
    </location>
</feature>
<dbReference type="SUPFAM" id="SSF56436">
    <property type="entry name" value="C-type lectin-like"/>
    <property type="match status" value="1"/>
</dbReference>
<dbReference type="GeneTree" id="ENSGT01150000287586"/>
<dbReference type="Ensembl" id="ENSMMDT00005028424.1">
    <property type="protein sequence ID" value="ENSMMDP00005027754.1"/>
    <property type="gene ID" value="ENSMMDG00005013301.1"/>
</dbReference>
<name>A0A667YVB2_9TELE</name>
<dbReference type="PRINTS" id="PR01504">
    <property type="entry name" value="PNCREATITSAP"/>
</dbReference>
<evidence type="ECO:0000313" key="3">
    <source>
        <dbReference type="Proteomes" id="UP000472263"/>
    </source>
</evidence>
<dbReference type="CDD" id="cd00037">
    <property type="entry name" value="CLECT"/>
    <property type="match status" value="1"/>
</dbReference>
<dbReference type="PROSITE" id="PS50041">
    <property type="entry name" value="C_TYPE_LECTIN_2"/>
    <property type="match status" value="1"/>
</dbReference>
<dbReference type="SMART" id="SM00034">
    <property type="entry name" value="CLECT"/>
    <property type="match status" value="1"/>
</dbReference>
<dbReference type="Pfam" id="PF00059">
    <property type="entry name" value="Lectin_C"/>
    <property type="match status" value="1"/>
</dbReference>
<reference evidence="2" key="1">
    <citation type="submission" date="2019-06" db="EMBL/GenBank/DDBJ databases">
        <authorList>
            <consortium name="Wellcome Sanger Institute Data Sharing"/>
        </authorList>
    </citation>
    <scope>NUCLEOTIDE SEQUENCE [LARGE SCALE GENOMIC DNA]</scope>
</reference>
<keyword evidence="3" id="KW-1185">Reference proteome</keyword>
<dbReference type="InParanoid" id="A0A667YVB2"/>
<dbReference type="Gene3D" id="3.10.100.10">
    <property type="entry name" value="Mannose-Binding Protein A, subunit A"/>
    <property type="match status" value="1"/>
</dbReference>
<sequence length="116" mass="13765">MPYSWAEAECYCLYFGANLASIHSLDEYRFVQELVKRKTGTFTQTWIGATDAVQNNMWFWSDGSRFDFQFWSWKEPSDYLDREACIEMNYGAEKRWTGLFCETQIPFVCAWKLLSC</sequence>
<accession>A0A667YVB2</accession>
<dbReference type="InterPro" id="IPR050111">
    <property type="entry name" value="C-type_lectin/snaclec_domain"/>
</dbReference>
<evidence type="ECO:0000259" key="1">
    <source>
        <dbReference type="PROSITE" id="PS50041"/>
    </source>
</evidence>
<reference evidence="2" key="2">
    <citation type="submission" date="2025-08" db="UniProtKB">
        <authorList>
            <consortium name="Ensembl"/>
        </authorList>
    </citation>
    <scope>IDENTIFICATION</scope>
</reference>
<dbReference type="InterPro" id="IPR016186">
    <property type="entry name" value="C-type_lectin-like/link_sf"/>
</dbReference>
<proteinExistence type="predicted"/>
<reference evidence="2" key="3">
    <citation type="submission" date="2025-09" db="UniProtKB">
        <authorList>
            <consortium name="Ensembl"/>
        </authorList>
    </citation>
    <scope>IDENTIFICATION</scope>
</reference>
<dbReference type="InterPro" id="IPR001304">
    <property type="entry name" value="C-type_lectin-like"/>
</dbReference>
<dbReference type="PANTHER" id="PTHR22803">
    <property type="entry name" value="MANNOSE, PHOSPHOLIPASE, LECTIN RECEPTOR RELATED"/>
    <property type="match status" value="1"/>
</dbReference>